<keyword evidence="3" id="KW-1185">Reference proteome</keyword>
<evidence type="ECO:0000313" key="2">
    <source>
        <dbReference type="EMBL" id="MDV5169520.1"/>
    </source>
</evidence>
<feature type="signal peptide" evidence="1">
    <location>
        <begin position="1"/>
        <end position="22"/>
    </location>
</feature>
<gene>
    <name evidence="2" type="ORF">R2X38_10975</name>
</gene>
<evidence type="ECO:0000256" key="1">
    <source>
        <dbReference type="SAM" id="SignalP"/>
    </source>
</evidence>
<reference evidence="2 3" key="1">
    <citation type="submission" date="2023-10" db="EMBL/GenBank/DDBJ databases">
        <title>Marine bacteria isolated from horseshoe crab.</title>
        <authorList>
            <person name="Cheng T.H."/>
        </authorList>
    </citation>
    <scope>NUCLEOTIDE SEQUENCE [LARGE SCALE GENOMIC DNA]</scope>
    <source>
        <strain evidence="2 3">HSC6</strain>
    </source>
</reference>
<dbReference type="RefSeq" id="WP_317522271.1">
    <property type="nucleotide sequence ID" value="NZ_JAWJZI010000004.1"/>
</dbReference>
<name>A0ABU3ZHB9_9GAMM</name>
<keyword evidence="1" id="KW-0732">Signal</keyword>
<evidence type="ECO:0008006" key="4">
    <source>
        <dbReference type="Google" id="ProtNLM"/>
    </source>
</evidence>
<dbReference type="EMBL" id="JAWJZI010000004">
    <property type="protein sequence ID" value="MDV5169520.1"/>
    <property type="molecule type" value="Genomic_DNA"/>
</dbReference>
<dbReference type="Proteomes" id="UP001186452">
    <property type="component" value="Unassembled WGS sequence"/>
</dbReference>
<comment type="caution">
    <text evidence="2">The sequence shown here is derived from an EMBL/GenBank/DDBJ whole genome shotgun (WGS) entry which is preliminary data.</text>
</comment>
<proteinExistence type="predicted"/>
<protein>
    <recommendedName>
        <fullName evidence="4">DUF1104 domain-containing protein</fullName>
    </recommendedName>
</protein>
<accession>A0ABU3ZHB9</accession>
<organism evidence="2 3">
    <name type="scientific">Photobacterium rosenbergii</name>
    <dbReference type="NCBI Taxonomy" id="294936"/>
    <lineage>
        <taxon>Bacteria</taxon>
        <taxon>Pseudomonadati</taxon>
        <taxon>Pseudomonadota</taxon>
        <taxon>Gammaproteobacteria</taxon>
        <taxon>Vibrionales</taxon>
        <taxon>Vibrionaceae</taxon>
        <taxon>Photobacterium</taxon>
    </lineage>
</organism>
<feature type="chain" id="PRO_5045921302" description="DUF1104 domain-containing protein" evidence="1">
    <location>
        <begin position="23"/>
        <end position="113"/>
    </location>
</feature>
<evidence type="ECO:0000313" key="3">
    <source>
        <dbReference type="Proteomes" id="UP001186452"/>
    </source>
</evidence>
<sequence>MKRFLLSIITIFSIISASSSFAAELNEKDIKRIENEVSSMKNFMNLSPAEAKTITELKKELTLSNREAVAKHGRGTSEFKQARKTAMKNYQGELFQIITKQEIKEWRQAKAGK</sequence>